<protein>
    <submittedName>
        <fullName evidence="2">Uncharacterized protein</fullName>
    </submittedName>
</protein>
<feature type="transmembrane region" description="Helical" evidence="1">
    <location>
        <begin position="185"/>
        <end position="205"/>
    </location>
</feature>
<comment type="caution">
    <text evidence="2">The sequence shown here is derived from an EMBL/GenBank/DDBJ whole genome shotgun (WGS) entry which is preliminary data.</text>
</comment>
<dbReference type="Proteomes" id="UP000591131">
    <property type="component" value="Unassembled WGS sequence"/>
</dbReference>
<organism evidence="2 3">
    <name type="scientific">Perkinsus chesapeaki</name>
    <name type="common">Clam parasite</name>
    <name type="synonym">Perkinsus andrewsi</name>
    <dbReference type="NCBI Taxonomy" id="330153"/>
    <lineage>
        <taxon>Eukaryota</taxon>
        <taxon>Sar</taxon>
        <taxon>Alveolata</taxon>
        <taxon>Perkinsozoa</taxon>
        <taxon>Perkinsea</taxon>
        <taxon>Perkinsida</taxon>
        <taxon>Perkinsidae</taxon>
        <taxon>Perkinsus</taxon>
    </lineage>
</organism>
<keyword evidence="1" id="KW-1133">Transmembrane helix</keyword>
<reference evidence="2 3" key="1">
    <citation type="submission" date="2020-04" db="EMBL/GenBank/DDBJ databases">
        <title>Perkinsus chesapeaki whole genome sequence.</title>
        <authorList>
            <person name="Bogema D.R."/>
        </authorList>
    </citation>
    <scope>NUCLEOTIDE SEQUENCE [LARGE SCALE GENOMIC DNA]</scope>
    <source>
        <strain evidence="2">ATCC PRA-425</strain>
    </source>
</reference>
<evidence type="ECO:0000313" key="2">
    <source>
        <dbReference type="EMBL" id="KAF4654196.1"/>
    </source>
</evidence>
<dbReference type="EMBL" id="JAAPAO010000754">
    <property type="protein sequence ID" value="KAF4654196.1"/>
    <property type="molecule type" value="Genomic_DNA"/>
</dbReference>
<name>A0A7J6L4S4_PERCH</name>
<evidence type="ECO:0000313" key="3">
    <source>
        <dbReference type="Proteomes" id="UP000591131"/>
    </source>
</evidence>
<evidence type="ECO:0000256" key="1">
    <source>
        <dbReference type="SAM" id="Phobius"/>
    </source>
</evidence>
<sequence length="221" mass="23918">MKTPMPAIAKAEAVSEVGETLSEKNGPPDEFKAKVLDAINVLSPDDLPRKPPSGRPKDVKQGNWVVKVPHVEAYVYSDFVLYISTPRIGPKSSGLVTGFALFVDGVISFLLGLAVYKGYFTIKAVLVFGIISLILALSYSIVLSAAAVTDNVGPDGWVYLGTLNFIKSVDEDGIDDWAQVNKVEIYHYLIVALSIILTGMGLMPFKAHLPSAVHQIYQPTP</sequence>
<proteinExistence type="predicted"/>
<accession>A0A7J6L4S4</accession>
<feature type="transmembrane region" description="Helical" evidence="1">
    <location>
        <begin position="125"/>
        <end position="148"/>
    </location>
</feature>
<dbReference type="AlphaFoldDB" id="A0A7J6L4S4"/>
<dbReference type="OrthoDB" id="10606495at2759"/>
<keyword evidence="1" id="KW-0812">Transmembrane</keyword>
<feature type="transmembrane region" description="Helical" evidence="1">
    <location>
        <begin position="95"/>
        <end position="116"/>
    </location>
</feature>
<keyword evidence="1" id="KW-0472">Membrane</keyword>
<gene>
    <name evidence="2" type="ORF">FOL47_010102</name>
</gene>
<keyword evidence="3" id="KW-1185">Reference proteome</keyword>